<evidence type="ECO:0000256" key="1">
    <source>
        <dbReference type="ARBA" id="ARBA00004651"/>
    </source>
</evidence>
<dbReference type="SUPFAM" id="SSF63380">
    <property type="entry name" value="Riboflavin synthase domain-like"/>
    <property type="match status" value="1"/>
</dbReference>
<dbReference type="Pfam" id="PF08030">
    <property type="entry name" value="NAD_binding_6"/>
    <property type="match status" value="1"/>
</dbReference>
<sequence>MDPSTTLGQSPSTDLPNPINIHRNESSSSHDTFKYSQGLAGVDQPSNYLFANILIATALLPAILTLCFRIIMAARNYRRQVSAMTSCKGQDFWSKDRHPFWGLLKRYFLYAPIRSDRSLNKTTSPSNTKTVDQVTLPQLAIIIIYFISNIAYCLAVPAQPTPQMVAAFRGRSGALAALNLILTVLFALRNNPFIYLLQISYDTFNLFHRWMARLVVLESTAHVSAFLYNTYHTTHDGVEGWKNIGWLFSQSSSFQCGLVGFLALILLMVHSIRLLRHPFYETFLTLHRIGIATAISGVYFHLVKHALPQLPWIYLVIALLVLEPSVRVLLILRHNLSWEGRTWTRVSLEALPGDVTRVTFALPRSWNAKPGSHVHIYLPRLSLLGSHPFSVAWSQSSGYAKVMSEELPSTIDDLKVEDEPSTVTCIVRSRQGMTRSLYKLALQTEKDQVHLWGAIEGPYGGYHSFDSYGTVVLFAGGVGITHQLSFVRHLLDAHNSNMAATQKIVLIWCITNLDALEWVQPWFDQIAAVPSFHEVVQIRLYVTRTTSPISHAMLLPTYLEVRQQRCQVQELLDGEVLAQIGAMAVSVCGPRGLSGSVRAAVRQRVRLRSIDFFEEAFSY</sequence>
<comment type="catalytic activity">
    <reaction evidence="12">
        <text>2 a Fe(II)-siderophore + NADP(+) + H(+) = 2 a Fe(III)-siderophore + NADPH</text>
        <dbReference type="Rhea" id="RHEA:28795"/>
        <dbReference type="Rhea" id="RHEA-COMP:11342"/>
        <dbReference type="Rhea" id="RHEA-COMP:11344"/>
        <dbReference type="ChEBI" id="CHEBI:15378"/>
        <dbReference type="ChEBI" id="CHEBI:29033"/>
        <dbReference type="ChEBI" id="CHEBI:29034"/>
        <dbReference type="ChEBI" id="CHEBI:57783"/>
        <dbReference type="ChEBI" id="CHEBI:58349"/>
        <dbReference type="EC" id="1.16.1.9"/>
    </reaction>
</comment>
<evidence type="ECO:0000256" key="8">
    <source>
        <dbReference type="ARBA" id="ARBA00022989"/>
    </source>
</evidence>
<dbReference type="GO" id="GO:0005886">
    <property type="term" value="C:plasma membrane"/>
    <property type="evidence" value="ECO:0007669"/>
    <property type="project" value="UniProtKB-SubCell"/>
</dbReference>
<keyword evidence="8" id="KW-1133">Transmembrane helix</keyword>
<evidence type="ECO:0000313" key="14">
    <source>
        <dbReference type="EMBL" id="CAE7026850.1"/>
    </source>
</evidence>
<dbReference type="PROSITE" id="PS51384">
    <property type="entry name" value="FAD_FR"/>
    <property type="match status" value="1"/>
</dbReference>
<evidence type="ECO:0000256" key="2">
    <source>
        <dbReference type="ARBA" id="ARBA00006278"/>
    </source>
</evidence>
<evidence type="ECO:0000256" key="5">
    <source>
        <dbReference type="ARBA" id="ARBA00022475"/>
    </source>
</evidence>
<proteinExistence type="inferred from homology"/>
<dbReference type="InterPro" id="IPR013130">
    <property type="entry name" value="Fe3_Rdtase_TM_dom"/>
</dbReference>
<evidence type="ECO:0000256" key="12">
    <source>
        <dbReference type="ARBA" id="ARBA00048483"/>
    </source>
</evidence>
<evidence type="ECO:0000256" key="3">
    <source>
        <dbReference type="ARBA" id="ARBA00012668"/>
    </source>
</evidence>
<dbReference type="Proteomes" id="UP000472372">
    <property type="component" value="Chromosome 3"/>
</dbReference>
<keyword evidence="5" id="KW-1003">Cell membrane</keyword>
<dbReference type="SUPFAM" id="SSF52343">
    <property type="entry name" value="Ferredoxin reductase-like, C-terminal NADP-linked domain"/>
    <property type="match status" value="1"/>
</dbReference>
<feature type="domain" description="FAD-binding FR-type" evidence="13">
    <location>
        <begin position="338"/>
        <end position="465"/>
    </location>
</feature>
<keyword evidence="11" id="KW-0472">Membrane</keyword>
<dbReference type="Pfam" id="PF08022">
    <property type="entry name" value="FAD_binding_8"/>
    <property type="match status" value="1"/>
</dbReference>
<name>A0A6S6VYI0_9PLEO</name>
<reference evidence="14" key="1">
    <citation type="submission" date="2021-02" db="EMBL/GenBank/DDBJ databases">
        <authorList>
            <person name="Syme A R."/>
            <person name="Syme A R."/>
            <person name="Moolhuijzen P."/>
        </authorList>
    </citation>
    <scope>NUCLEOTIDE SEQUENCE</scope>
    <source>
        <strain evidence="14">W1-1</strain>
    </source>
</reference>
<dbReference type="InterPro" id="IPR017927">
    <property type="entry name" value="FAD-bd_FR_type"/>
</dbReference>
<evidence type="ECO:0000259" key="13">
    <source>
        <dbReference type="PROSITE" id="PS51384"/>
    </source>
</evidence>
<keyword evidence="6" id="KW-0812">Transmembrane</keyword>
<dbReference type="GO" id="GO:0052851">
    <property type="term" value="F:ferric-chelate reductase (NADPH) activity"/>
    <property type="evidence" value="ECO:0007669"/>
    <property type="project" value="UniProtKB-EC"/>
</dbReference>
<dbReference type="SFLD" id="SFLDS00052">
    <property type="entry name" value="Ferric_Reductase_Domain"/>
    <property type="match status" value="1"/>
</dbReference>
<dbReference type="PANTHER" id="PTHR32361:SF12">
    <property type="entry name" value="PUTATIVE (AFU_ORTHOLOGUE AFUA_1G14340)-RELATED"/>
    <property type="match status" value="1"/>
</dbReference>
<comment type="subcellular location">
    <subcellularLocation>
        <location evidence="1">Cell membrane</location>
        <topology evidence="1">Multi-pass membrane protein</topology>
    </subcellularLocation>
</comment>
<dbReference type="SFLD" id="SFLDG01168">
    <property type="entry name" value="Ferric_reductase_subgroup_(FRE"/>
    <property type="match status" value="1"/>
</dbReference>
<dbReference type="EMBL" id="HG992979">
    <property type="protein sequence ID" value="CAE7026850.1"/>
    <property type="molecule type" value="Genomic_DNA"/>
</dbReference>
<dbReference type="Gene3D" id="3.40.50.80">
    <property type="entry name" value="Nucleotide-binding domain of ferredoxin-NADP reductase (FNR) module"/>
    <property type="match status" value="1"/>
</dbReference>
<keyword evidence="10" id="KW-0406">Ion transport</keyword>
<dbReference type="GO" id="GO:0006879">
    <property type="term" value="P:intracellular iron ion homeostasis"/>
    <property type="evidence" value="ECO:0007669"/>
    <property type="project" value="TreeGrafter"/>
</dbReference>
<dbReference type="AlphaFoldDB" id="A0A6S6VYI0"/>
<protein>
    <recommendedName>
        <fullName evidence="3">ferric-chelate reductase (NADPH)</fullName>
        <ecNumber evidence="3">1.16.1.9</ecNumber>
    </recommendedName>
</protein>
<accession>A0A6S6VYI0</accession>
<keyword evidence="4" id="KW-0813">Transport</keyword>
<gene>
    <name evidence="14" type="ORF">PTTW11_04146</name>
</gene>
<evidence type="ECO:0000256" key="7">
    <source>
        <dbReference type="ARBA" id="ARBA00022982"/>
    </source>
</evidence>
<dbReference type="GO" id="GO:0015677">
    <property type="term" value="P:copper ion import"/>
    <property type="evidence" value="ECO:0007669"/>
    <property type="project" value="TreeGrafter"/>
</dbReference>
<dbReference type="Pfam" id="PF01794">
    <property type="entry name" value="Ferric_reduct"/>
    <property type="match status" value="1"/>
</dbReference>
<dbReference type="PANTHER" id="PTHR32361">
    <property type="entry name" value="FERRIC/CUPRIC REDUCTASE TRANSMEMBRANE COMPONENT"/>
    <property type="match status" value="1"/>
</dbReference>
<evidence type="ECO:0000256" key="11">
    <source>
        <dbReference type="ARBA" id="ARBA00023136"/>
    </source>
</evidence>
<keyword evidence="9" id="KW-0560">Oxidoreductase</keyword>
<evidence type="ECO:0000256" key="6">
    <source>
        <dbReference type="ARBA" id="ARBA00022692"/>
    </source>
</evidence>
<dbReference type="CDD" id="cd06186">
    <property type="entry name" value="NOX_Duox_like_FAD_NADP"/>
    <property type="match status" value="1"/>
</dbReference>
<evidence type="ECO:0000313" key="15">
    <source>
        <dbReference type="Proteomes" id="UP000472372"/>
    </source>
</evidence>
<dbReference type="EC" id="1.16.1.9" evidence="3"/>
<dbReference type="InterPro" id="IPR013112">
    <property type="entry name" value="FAD-bd_8"/>
</dbReference>
<dbReference type="GO" id="GO:0006826">
    <property type="term" value="P:iron ion transport"/>
    <property type="evidence" value="ECO:0007669"/>
    <property type="project" value="TreeGrafter"/>
</dbReference>
<evidence type="ECO:0000256" key="10">
    <source>
        <dbReference type="ARBA" id="ARBA00023065"/>
    </source>
</evidence>
<dbReference type="InterPro" id="IPR039261">
    <property type="entry name" value="FNR_nucleotide-bd"/>
</dbReference>
<dbReference type="InterPro" id="IPR013121">
    <property type="entry name" value="Fe_red_NAD-bd_6"/>
</dbReference>
<dbReference type="InterPro" id="IPR051410">
    <property type="entry name" value="Ferric/Cupric_Reductase"/>
</dbReference>
<comment type="similarity">
    <text evidence="2">Belongs to the ferric reductase (FRE) family.</text>
</comment>
<evidence type="ECO:0000256" key="4">
    <source>
        <dbReference type="ARBA" id="ARBA00022448"/>
    </source>
</evidence>
<dbReference type="InterPro" id="IPR017938">
    <property type="entry name" value="Riboflavin_synthase-like_b-brl"/>
</dbReference>
<evidence type="ECO:0000256" key="9">
    <source>
        <dbReference type="ARBA" id="ARBA00023002"/>
    </source>
</evidence>
<organism evidence="14 15">
    <name type="scientific">Pyrenophora teres f. teres</name>
    <dbReference type="NCBI Taxonomy" id="97479"/>
    <lineage>
        <taxon>Eukaryota</taxon>
        <taxon>Fungi</taxon>
        <taxon>Dikarya</taxon>
        <taxon>Ascomycota</taxon>
        <taxon>Pezizomycotina</taxon>
        <taxon>Dothideomycetes</taxon>
        <taxon>Pleosporomycetidae</taxon>
        <taxon>Pleosporales</taxon>
        <taxon>Pleosporineae</taxon>
        <taxon>Pleosporaceae</taxon>
        <taxon>Pyrenophora</taxon>
    </lineage>
</organism>
<keyword evidence="7" id="KW-0249">Electron transport</keyword>